<feature type="region of interest" description="Disordered" evidence="4">
    <location>
        <begin position="108"/>
        <end position="138"/>
    </location>
</feature>
<dbReference type="Pfam" id="PF05456">
    <property type="entry name" value="eIF_4EBP"/>
    <property type="match status" value="1"/>
</dbReference>
<feature type="region of interest" description="Disordered" evidence="4">
    <location>
        <begin position="59"/>
        <end position="96"/>
    </location>
</feature>
<dbReference type="GO" id="GO:0005737">
    <property type="term" value="C:cytoplasm"/>
    <property type="evidence" value="ECO:0007669"/>
    <property type="project" value="TreeGrafter"/>
</dbReference>
<protein>
    <submittedName>
        <fullName evidence="5">4e-binding protein thor</fullName>
    </submittedName>
</protein>
<evidence type="ECO:0000313" key="6">
    <source>
        <dbReference type="Proteomes" id="UP001149090"/>
    </source>
</evidence>
<dbReference type="PANTHER" id="PTHR12669">
    <property type="entry name" value="EUKARYOTIC TRANSLATION INITIATION FACTOR 4E-BINDING PROTEIN"/>
    <property type="match status" value="1"/>
</dbReference>
<evidence type="ECO:0000256" key="4">
    <source>
        <dbReference type="SAM" id="MobiDB-lite"/>
    </source>
</evidence>
<comment type="caution">
    <text evidence="5">The sequence shown here is derived from an EMBL/GenBank/DDBJ whole genome shotgun (WGS) entry which is preliminary data.</text>
</comment>
<dbReference type="GO" id="GO:0045947">
    <property type="term" value="P:negative regulation of translational initiation"/>
    <property type="evidence" value="ECO:0007669"/>
    <property type="project" value="InterPro"/>
</dbReference>
<keyword evidence="6" id="KW-1185">Reference proteome</keyword>
<feature type="compositionally biased region" description="Acidic residues" evidence="4">
    <location>
        <begin position="108"/>
        <end position="122"/>
    </location>
</feature>
<feature type="compositionally biased region" description="Polar residues" evidence="4">
    <location>
        <begin position="82"/>
        <end position="96"/>
    </location>
</feature>
<accession>A0A9Q0R9I2</accession>
<feature type="compositionally biased region" description="Basic and acidic residues" evidence="4">
    <location>
        <begin position="123"/>
        <end position="138"/>
    </location>
</feature>
<evidence type="ECO:0000313" key="5">
    <source>
        <dbReference type="EMBL" id="KAJ5071428.1"/>
    </source>
</evidence>
<dbReference type="EMBL" id="JAPDFW010000088">
    <property type="protein sequence ID" value="KAJ5071428.1"/>
    <property type="molecule type" value="Genomic_DNA"/>
</dbReference>
<keyword evidence="3" id="KW-0652">Protein synthesis inhibitor</keyword>
<dbReference type="PANTHER" id="PTHR12669:SF12">
    <property type="entry name" value="EUKARYOTIC TRANSLATION INITIATION FACTOR 4E-BINDING PROTEIN"/>
    <property type="match status" value="1"/>
</dbReference>
<keyword evidence="2" id="KW-0810">Translation regulation</keyword>
<evidence type="ECO:0000256" key="3">
    <source>
        <dbReference type="ARBA" id="ARBA00023193"/>
    </source>
</evidence>
<comment type="similarity">
    <text evidence="1">Belongs to the eIF4E-binding protein family.</text>
</comment>
<dbReference type="AlphaFoldDB" id="A0A9Q0R9I2"/>
<gene>
    <name evidence="5" type="ORF">M0811_10271</name>
</gene>
<proteinExistence type="inferred from homology"/>
<name>A0A9Q0R9I2_ANAIG</name>
<dbReference type="InterPro" id="IPR008606">
    <property type="entry name" value="EIF4EBP"/>
</dbReference>
<organism evidence="5 6">
    <name type="scientific">Anaeramoeba ignava</name>
    <name type="common">Anaerobic marine amoeba</name>
    <dbReference type="NCBI Taxonomy" id="1746090"/>
    <lineage>
        <taxon>Eukaryota</taxon>
        <taxon>Metamonada</taxon>
        <taxon>Anaeramoebidae</taxon>
        <taxon>Anaeramoeba</taxon>
    </lineage>
</organism>
<dbReference type="GO" id="GO:0008190">
    <property type="term" value="F:eukaryotic initiation factor 4E binding"/>
    <property type="evidence" value="ECO:0007669"/>
    <property type="project" value="InterPro"/>
</dbReference>
<evidence type="ECO:0000256" key="2">
    <source>
        <dbReference type="ARBA" id="ARBA00022845"/>
    </source>
</evidence>
<evidence type="ECO:0000256" key="1">
    <source>
        <dbReference type="ARBA" id="ARBA00005480"/>
    </source>
</evidence>
<sequence length="138" mass="15541">MSNEQNKTPTIRIKGKNDEILEINLPPNLSKTPGGTIFGTTPGGSKIVYTRDQLIKLSTSPLSHTSPPNIPKIAGITKDFNDSQSNIDQDQMNESNLVNSDVIDEYEYEDENENENEMEFENENEKGDQDTEEVFKMD</sequence>
<reference evidence="5" key="1">
    <citation type="submission" date="2022-10" db="EMBL/GenBank/DDBJ databases">
        <title>Novel sulphate-reducing endosymbionts in the free-living metamonad Anaeramoeba.</title>
        <authorList>
            <person name="Jerlstrom-Hultqvist J."/>
            <person name="Cepicka I."/>
            <person name="Gallot-Lavallee L."/>
            <person name="Salas-Leiva D."/>
            <person name="Curtis B.A."/>
            <person name="Zahonova K."/>
            <person name="Pipaliya S."/>
            <person name="Dacks J."/>
            <person name="Roger A.J."/>
        </authorList>
    </citation>
    <scope>NUCLEOTIDE SEQUENCE</scope>
    <source>
        <strain evidence="5">BMAN</strain>
    </source>
</reference>
<dbReference type="Proteomes" id="UP001149090">
    <property type="component" value="Unassembled WGS sequence"/>
</dbReference>